<dbReference type="SUPFAM" id="SSF51735">
    <property type="entry name" value="NAD(P)-binding Rossmann-fold domains"/>
    <property type="match status" value="1"/>
</dbReference>
<evidence type="ECO:0008006" key="4">
    <source>
        <dbReference type="Google" id="ProtNLM"/>
    </source>
</evidence>
<dbReference type="Proteomes" id="UP000598174">
    <property type="component" value="Unassembled WGS sequence"/>
</dbReference>
<organism evidence="2 3">
    <name type="scientific">Paractinoplanes ferrugineus</name>
    <dbReference type="NCBI Taxonomy" id="113564"/>
    <lineage>
        <taxon>Bacteria</taxon>
        <taxon>Bacillati</taxon>
        <taxon>Actinomycetota</taxon>
        <taxon>Actinomycetes</taxon>
        <taxon>Micromonosporales</taxon>
        <taxon>Micromonosporaceae</taxon>
        <taxon>Paractinoplanes</taxon>
    </lineage>
</organism>
<comment type="caution">
    <text evidence="2">The sequence shown here is derived from an EMBL/GenBank/DDBJ whole genome shotgun (WGS) entry which is preliminary data.</text>
</comment>
<dbReference type="InterPro" id="IPR036291">
    <property type="entry name" value="NAD(P)-bd_dom_sf"/>
</dbReference>
<dbReference type="Gene3D" id="3.40.50.720">
    <property type="entry name" value="NAD(P)-binding Rossmann-like Domain"/>
    <property type="match status" value="1"/>
</dbReference>
<protein>
    <recommendedName>
        <fullName evidence="4">Enoyl-ACP reductase-like protein</fullName>
    </recommendedName>
</protein>
<evidence type="ECO:0000313" key="2">
    <source>
        <dbReference type="EMBL" id="GIE11581.1"/>
    </source>
</evidence>
<gene>
    <name evidence="2" type="ORF">Afe05nite_34210</name>
</gene>
<keyword evidence="3" id="KW-1185">Reference proteome</keyword>
<feature type="region of interest" description="Disordered" evidence="1">
    <location>
        <begin position="1"/>
        <end position="23"/>
    </location>
</feature>
<dbReference type="EMBL" id="BOMM01000029">
    <property type="protein sequence ID" value="GIE11581.1"/>
    <property type="molecule type" value="Genomic_DNA"/>
</dbReference>
<proteinExistence type="predicted"/>
<dbReference type="InterPro" id="IPR002347">
    <property type="entry name" value="SDR_fam"/>
</dbReference>
<sequence length="89" mass="9202">MSHRRSPLNVLVPGPTDPPGLRSIAGDDQTQVAALLTRMAASTALRRVADPAEIAQAALFLAGDRSSFLTGSELFADGGEVQGFPAAVQ</sequence>
<reference evidence="2" key="1">
    <citation type="submission" date="2021-01" db="EMBL/GenBank/DDBJ databases">
        <title>Whole genome shotgun sequence of Actinoplanes ferrugineus NBRC 15555.</title>
        <authorList>
            <person name="Komaki H."/>
            <person name="Tamura T."/>
        </authorList>
    </citation>
    <scope>NUCLEOTIDE SEQUENCE</scope>
    <source>
        <strain evidence="2">NBRC 15555</strain>
    </source>
</reference>
<name>A0A919M9J1_9ACTN</name>
<dbReference type="AlphaFoldDB" id="A0A919M9J1"/>
<dbReference type="RefSeq" id="WP_239117896.1">
    <property type="nucleotide sequence ID" value="NZ_BAAABP010000058.1"/>
</dbReference>
<evidence type="ECO:0000313" key="3">
    <source>
        <dbReference type="Proteomes" id="UP000598174"/>
    </source>
</evidence>
<accession>A0A919M9J1</accession>
<dbReference type="Pfam" id="PF13561">
    <property type="entry name" value="adh_short_C2"/>
    <property type="match status" value="1"/>
</dbReference>
<evidence type="ECO:0000256" key="1">
    <source>
        <dbReference type="SAM" id="MobiDB-lite"/>
    </source>
</evidence>